<reference evidence="1" key="1">
    <citation type="submission" date="2020-07" db="EMBL/GenBank/DDBJ databases">
        <authorList>
            <person name="Ladero V."/>
        </authorList>
    </citation>
    <scope>NUCLEOTIDE SEQUENCE</scope>
</reference>
<proteinExistence type="predicted"/>
<organism evidence="1 2">
    <name type="scientific">Enterococcus phage vB_EhiS_268</name>
    <dbReference type="NCBI Taxonomy" id="2736817"/>
    <lineage>
        <taxon>Viruses</taxon>
        <taxon>Duplodnaviria</taxon>
        <taxon>Heunggongvirae</taxon>
        <taxon>Uroviricota</taxon>
        <taxon>Caudoviricetes</taxon>
        <taxon>Delfunavirus</taxon>
        <taxon>Delfunavirus v268</taxon>
    </lineage>
</organism>
<sequence length="55" mass="6798">MKKRYKGYFKKPTNILEPSVREYIKMKHEYSTDKKFRIGLWVNLYLRESKIKVTN</sequence>
<accession>A0ACA9ASU4</accession>
<keyword evidence="2" id="KW-1185">Reference proteome</keyword>
<evidence type="ECO:0000313" key="1">
    <source>
        <dbReference type="EMBL" id="CAD0300039.1"/>
    </source>
</evidence>
<comment type="caution">
    <text evidence="1">The sequence shown here is derived from an EMBL/GenBank/DDBJ whole genome shotgun (WGS) entry which is preliminary data.</text>
</comment>
<dbReference type="Proteomes" id="UP000545774">
    <property type="component" value="Unassembled WGS sequence"/>
</dbReference>
<dbReference type="EMBL" id="CAJDKB010000002">
    <property type="protein sequence ID" value="CAD0300039.1"/>
    <property type="molecule type" value="Genomic_DNA"/>
</dbReference>
<evidence type="ECO:0000313" key="2">
    <source>
        <dbReference type="Proteomes" id="UP000545774"/>
    </source>
</evidence>
<protein>
    <submittedName>
        <fullName evidence="1">Uncharacterized protein</fullName>
    </submittedName>
</protein>
<name>A0ACA9ASU4_9CAUD</name>